<evidence type="ECO:0000313" key="2">
    <source>
        <dbReference type="Proteomes" id="UP000301309"/>
    </source>
</evidence>
<sequence length="70" mass="7527">MRENGSHPDRAGDSAPLATCMVPGKGRGGPLRMEFRVELAAGKLGEEIAKVQTAVFRDVLLHLSAPRVEE</sequence>
<comment type="caution">
    <text evidence="1">The sequence shown here is derived from an EMBL/GenBank/DDBJ whole genome shotgun (WGS) entry which is preliminary data.</text>
</comment>
<name>A0A4D4KU86_STRVO</name>
<dbReference type="Proteomes" id="UP000301309">
    <property type="component" value="Unassembled WGS sequence"/>
</dbReference>
<dbReference type="AlphaFoldDB" id="A0A4D4KU86"/>
<accession>A0A4D4KU86</accession>
<organism evidence="1 2">
    <name type="scientific">Streptomyces violaceusniger</name>
    <dbReference type="NCBI Taxonomy" id="68280"/>
    <lineage>
        <taxon>Bacteria</taxon>
        <taxon>Bacillati</taxon>
        <taxon>Actinomycetota</taxon>
        <taxon>Actinomycetes</taxon>
        <taxon>Kitasatosporales</taxon>
        <taxon>Streptomycetaceae</taxon>
        <taxon>Streptomyces</taxon>
        <taxon>Streptomyces violaceusniger group</taxon>
    </lineage>
</organism>
<dbReference type="EMBL" id="BJHW01000001">
    <property type="protein sequence ID" value="GDY52262.1"/>
    <property type="molecule type" value="Genomic_DNA"/>
</dbReference>
<protein>
    <submittedName>
        <fullName evidence="1">Uncharacterized protein</fullName>
    </submittedName>
</protein>
<keyword evidence="2" id="KW-1185">Reference proteome</keyword>
<evidence type="ECO:0000313" key="1">
    <source>
        <dbReference type="EMBL" id="GDY52262.1"/>
    </source>
</evidence>
<reference evidence="1 2" key="1">
    <citation type="journal article" date="2020" name="Int. J. Syst. Evol. Microbiol.">
        <title>Reclassification of Streptomyces castelarensis and Streptomyces sporoclivatus as later heterotypic synonyms of Streptomyces antimycoticus.</title>
        <authorList>
            <person name="Komaki H."/>
            <person name="Tamura T."/>
        </authorList>
    </citation>
    <scope>NUCLEOTIDE SEQUENCE [LARGE SCALE GENOMIC DNA]</scope>
    <source>
        <strain evidence="1 2">NBRC 13459</strain>
    </source>
</reference>
<gene>
    <name evidence="1" type="ORF">SVIO_028850</name>
</gene>
<proteinExistence type="predicted"/>